<dbReference type="AlphaFoldDB" id="A0A7Y9RYA4"/>
<dbReference type="Gene3D" id="3.40.50.720">
    <property type="entry name" value="NAD(P)-binding Rossmann-like Domain"/>
    <property type="match status" value="1"/>
</dbReference>
<evidence type="ECO:0000259" key="1">
    <source>
        <dbReference type="Pfam" id="PF01370"/>
    </source>
</evidence>
<dbReference type="PANTHER" id="PTHR43245:SF52">
    <property type="entry name" value="NAD-DEPENDENT EPIMERASE_DEHYDRATASE"/>
    <property type="match status" value="1"/>
</dbReference>
<dbReference type="Proteomes" id="UP000540656">
    <property type="component" value="Unassembled WGS sequence"/>
</dbReference>
<dbReference type="EC" id="5.1.3.2" evidence="2"/>
<dbReference type="InterPro" id="IPR036291">
    <property type="entry name" value="NAD(P)-bd_dom_sf"/>
</dbReference>
<organism evidence="2 3">
    <name type="scientific">Nocardioides daedukensis</name>
    <dbReference type="NCBI Taxonomy" id="634462"/>
    <lineage>
        <taxon>Bacteria</taxon>
        <taxon>Bacillati</taxon>
        <taxon>Actinomycetota</taxon>
        <taxon>Actinomycetes</taxon>
        <taxon>Propionibacteriales</taxon>
        <taxon>Nocardioidaceae</taxon>
        <taxon>Nocardioides</taxon>
    </lineage>
</organism>
<dbReference type="InterPro" id="IPR050177">
    <property type="entry name" value="Lipid_A_modif_metabolic_enz"/>
</dbReference>
<proteinExistence type="predicted"/>
<accession>A0A7Y9RYA4</accession>
<dbReference type="Pfam" id="PF01370">
    <property type="entry name" value="Epimerase"/>
    <property type="match status" value="1"/>
</dbReference>
<dbReference type="GO" id="GO:0003978">
    <property type="term" value="F:UDP-glucose 4-epimerase activity"/>
    <property type="evidence" value="ECO:0007669"/>
    <property type="project" value="UniProtKB-EC"/>
</dbReference>
<gene>
    <name evidence="2" type="ORF">BJ980_001819</name>
</gene>
<evidence type="ECO:0000313" key="2">
    <source>
        <dbReference type="EMBL" id="NYG58896.1"/>
    </source>
</evidence>
<comment type="caution">
    <text evidence="2">The sequence shown here is derived from an EMBL/GenBank/DDBJ whole genome shotgun (WGS) entry which is preliminary data.</text>
</comment>
<sequence>MGRVVLVTGVSRDLGLRFAREIATDPAVDRVIGVDIVPPRGDTSDVDFIRADIRNPVIAKVIAKEDVDTVVHMSVIATPGGVGGRATMKELNVIGTMQLLAACQRAESVQHLVVKSTTTVYGASSRDPAMFTEEMDPKRTPRTGYSLDAFEVESYVRGFARRRPDVRVATLRAANILGPDVQSPMTQYFRLPVIPTVLGFDPRLQFLHVDDLVAALRHTTLGDASGTFNVAGDGVIMLSQALRRLGRAVVPLPPFAVGALGSALRRAGAADFSPEQLAFLTYGRGVDTVRMRSELGFEPRFTTEQAFADFAASMPRRVTAPTQVIANPVLEGIGHQLTRGTTGG</sequence>
<dbReference type="RefSeq" id="WP_179502010.1">
    <property type="nucleotide sequence ID" value="NZ_JACCAA010000001.1"/>
</dbReference>
<dbReference type="EMBL" id="JACCAA010000001">
    <property type="protein sequence ID" value="NYG58896.1"/>
    <property type="molecule type" value="Genomic_DNA"/>
</dbReference>
<evidence type="ECO:0000313" key="3">
    <source>
        <dbReference type="Proteomes" id="UP000540656"/>
    </source>
</evidence>
<feature type="domain" description="NAD-dependent epimerase/dehydratase" evidence="1">
    <location>
        <begin position="5"/>
        <end position="230"/>
    </location>
</feature>
<protein>
    <submittedName>
        <fullName evidence="2">UDP-glucose 4-epimerase</fullName>
        <ecNumber evidence="2">5.1.3.2</ecNumber>
    </submittedName>
</protein>
<keyword evidence="2" id="KW-0413">Isomerase</keyword>
<reference evidence="2 3" key="1">
    <citation type="submission" date="2020-07" db="EMBL/GenBank/DDBJ databases">
        <title>Sequencing the genomes of 1000 actinobacteria strains.</title>
        <authorList>
            <person name="Klenk H.-P."/>
        </authorList>
    </citation>
    <scope>NUCLEOTIDE SEQUENCE [LARGE SCALE GENOMIC DNA]</scope>
    <source>
        <strain evidence="2 3">DSM 23819</strain>
    </source>
</reference>
<dbReference type="SUPFAM" id="SSF51735">
    <property type="entry name" value="NAD(P)-binding Rossmann-fold domains"/>
    <property type="match status" value="1"/>
</dbReference>
<name>A0A7Y9RYA4_9ACTN</name>
<keyword evidence="3" id="KW-1185">Reference proteome</keyword>
<dbReference type="InterPro" id="IPR001509">
    <property type="entry name" value="Epimerase_deHydtase"/>
</dbReference>
<dbReference type="PANTHER" id="PTHR43245">
    <property type="entry name" value="BIFUNCTIONAL POLYMYXIN RESISTANCE PROTEIN ARNA"/>
    <property type="match status" value="1"/>
</dbReference>